<evidence type="ECO:0000256" key="1">
    <source>
        <dbReference type="ARBA" id="ARBA00004141"/>
    </source>
</evidence>
<dbReference type="NCBIfam" id="NF037968">
    <property type="entry name" value="SemiSWEET_2"/>
    <property type="match status" value="1"/>
</dbReference>
<organism evidence="6 7">
    <name type="scientific">Phenylobacterium deserti</name>
    <dbReference type="NCBI Taxonomy" id="1914756"/>
    <lineage>
        <taxon>Bacteria</taxon>
        <taxon>Pseudomonadati</taxon>
        <taxon>Pseudomonadota</taxon>
        <taxon>Alphaproteobacteria</taxon>
        <taxon>Caulobacterales</taxon>
        <taxon>Caulobacteraceae</taxon>
        <taxon>Phenylobacterium</taxon>
    </lineage>
</organism>
<dbReference type="GO" id="GO:0051119">
    <property type="term" value="F:sugar transmembrane transporter activity"/>
    <property type="evidence" value="ECO:0007669"/>
    <property type="project" value="InterPro"/>
</dbReference>
<dbReference type="Gene3D" id="1.20.1280.290">
    <property type="match status" value="1"/>
</dbReference>
<accession>A0A328AVZ6</accession>
<dbReference type="Pfam" id="PF04193">
    <property type="entry name" value="PQ-loop"/>
    <property type="match status" value="1"/>
</dbReference>
<proteinExistence type="predicted"/>
<keyword evidence="2 5" id="KW-0812">Transmembrane</keyword>
<evidence type="ECO:0000313" key="7">
    <source>
        <dbReference type="Proteomes" id="UP000249725"/>
    </source>
</evidence>
<evidence type="ECO:0000256" key="3">
    <source>
        <dbReference type="ARBA" id="ARBA00022989"/>
    </source>
</evidence>
<dbReference type="AlphaFoldDB" id="A0A328AVZ6"/>
<evidence type="ECO:0000313" key="6">
    <source>
        <dbReference type="EMBL" id="RAK57876.1"/>
    </source>
</evidence>
<comment type="subcellular location">
    <subcellularLocation>
        <location evidence="1">Membrane</location>
        <topology evidence="1">Multi-pass membrane protein</topology>
    </subcellularLocation>
</comment>
<keyword evidence="4 5" id="KW-0472">Membrane</keyword>
<evidence type="ECO:0000256" key="4">
    <source>
        <dbReference type="ARBA" id="ARBA00023136"/>
    </source>
</evidence>
<comment type="caution">
    <text evidence="6">The sequence shown here is derived from an EMBL/GenBank/DDBJ whole genome shotgun (WGS) entry which is preliminary data.</text>
</comment>
<evidence type="ECO:0000256" key="5">
    <source>
        <dbReference type="SAM" id="Phobius"/>
    </source>
</evidence>
<dbReference type="InterPro" id="IPR047662">
    <property type="entry name" value="SemiSWEET"/>
</dbReference>
<sequence length="90" mass="10059">MSLTANVIGTGAAICSMVSFGPQLVKIWRERDASSVSLRMYVITVTGFTLWIAYGFLIKSWPVVGSNIVCLIMSGAILTLKWRFSREERR</sequence>
<keyword evidence="3 5" id="KW-1133">Transmembrane helix</keyword>
<feature type="transmembrane region" description="Helical" evidence="5">
    <location>
        <begin position="40"/>
        <end position="58"/>
    </location>
</feature>
<dbReference type="InterPro" id="IPR006603">
    <property type="entry name" value="PQ-loop_rpt"/>
</dbReference>
<dbReference type="EMBL" id="QFYR01000001">
    <property type="protein sequence ID" value="RAK57876.1"/>
    <property type="molecule type" value="Genomic_DNA"/>
</dbReference>
<evidence type="ECO:0008006" key="8">
    <source>
        <dbReference type="Google" id="ProtNLM"/>
    </source>
</evidence>
<protein>
    <recommendedName>
        <fullName evidence="8">MtN3 and saliva related transmembrane protein</fullName>
    </recommendedName>
</protein>
<dbReference type="RefSeq" id="WP_111514326.1">
    <property type="nucleotide sequence ID" value="NZ_QFYR01000001.1"/>
</dbReference>
<dbReference type="GO" id="GO:0016020">
    <property type="term" value="C:membrane"/>
    <property type="evidence" value="ECO:0007669"/>
    <property type="project" value="UniProtKB-SubCell"/>
</dbReference>
<evidence type="ECO:0000256" key="2">
    <source>
        <dbReference type="ARBA" id="ARBA00022692"/>
    </source>
</evidence>
<feature type="transmembrane region" description="Helical" evidence="5">
    <location>
        <begin position="64"/>
        <end position="84"/>
    </location>
</feature>
<dbReference type="OrthoDB" id="9814012at2"/>
<name>A0A328AVZ6_9CAUL</name>
<gene>
    <name evidence="6" type="ORF">DJ018_08190</name>
</gene>
<keyword evidence="7" id="KW-1185">Reference proteome</keyword>
<reference evidence="7" key="1">
    <citation type="submission" date="2018-05" db="EMBL/GenBank/DDBJ databases">
        <authorList>
            <person name="Li X."/>
        </authorList>
    </citation>
    <scope>NUCLEOTIDE SEQUENCE [LARGE SCALE GENOMIC DNA]</scope>
    <source>
        <strain evidence="7">YIM 73061</strain>
    </source>
</reference>
<dbReference type="Proteomes" id="UP000249725">
    <property type="component" value="Unassembled WGS sequence"/>
</dbReference>